<evidence type="ECO:0000313" key="5">
    <source>
        <dbReference type="EMBL" id="NSL52863.1"/>
    </source>
</evidence>
<dbReference type="GO" id="GO:0015562">
    <property type="term" value="F:efflux transmembrane transporter activity"/>
    <property type="evidence" value="ECO:0007669"/>
    <property type="project" value="TreeGrafter"/>
</dbReference>
<evidence type="ECO:0000259" key="3">
    <source>
        <dbReference type="Pfam" id="PF25954"/>
    </source>
</evidence>
<evidence type="ECO:0000256" key="2">
    <source>
        <dbReference type="SAM" id="Phobius"/>
    </source>
</evidence>
<feature type="domain" description="CusB-like beta-barrel" evidence="3">
    <location>
        <begin position="261"/>
        <end position="332"/>
    </location>
</feature>
<dbReference type="EMBL" id="JABTTE010000022">
    <property type="protein sequence ID" value="NSL52863.1"/>
    <property type="molecule type" value="Genomic_DNA"/>
</dbReference>
<keyword evidence="2" id="KW-1133">Transmembrane helix</keyword>
<dbReference type="Gene3D" id="2.40.50.100">
    <property type="match status" value="1"/>
</dbReference>
<dbReference type="InterPro" id="IPR058647">
    <property type="entry name" value="BSH_CzcB-like"/>
</dbReference>
<dbReference type="Gene3D" id="2.40.420.20">
    <property type="match status" value="1"/>
</dbReference>
<dbReference type="Proteomes" id="UP000625804">
    <property type="component" value="Unassembled WGS sequence"/>
</dbReference>
<accession>A0A8J8GI87</accession>
<comment type="caution">
    <text evidence="5">The sequence shown here is derived from an EMBL/GenBank/DDBJ whole genome shotgun (WGS) entry which is preliminary data.</text>
</comment>
<dbReference type="AlphaFoldDB" id="A0A8J8GI87"/>
<dbReference type="Pfam" id="PF25973">
    <property type="entry name" value="BSH_CzcB"/>
    <property type="match status" value="1"/>
</dbReference>
<name>A0A8J8GI87_9BACI</name>
<proteinExistence type="inferred from homology"/>
<dbReference type="Gene3D" id="2.40.30.170">
    <property type="match status" value="1"/>
</dbReference>
<dbReference type="SUPFAM" id="SSF111369">
    <property type="entry name" value="HlyD-like secretion proteins"/>
    <property type="match status" value="2"/>
</dbReference>
<dbReference type="InterPro" id="IPR006143">
    <property type="entry name" value="RND_pump_MFP"/>
</dbReference>
<keyword evidence="2" id="KW-0812">Transmembrane</keyword>
<dbReference type="RefSeq" id="WP_173732060.1">
    <property type="nucleotide sequence ID" value="NZ_JABTTE010000022.1"/>
</dbReference>
<keyword evidence="2" id="KW-0472">Membrane</keyword>
<feature type="domain" description="CzcB-like barrel-sandwich hybrid" evidence="4">
    <location>
        <begin position="56"/>
        <end position="252"/>
    </location>
</feature>
<feature type="transmembrane region" description="Helical" evidence="2">
    <location>
        <begin position="5"/>
        <end position="22"/>
    </location>
</feature>
<comment type="similarity">
    <text evidence="1">Belongs to the membrane fusion protein (MFP) (TC 8.A.1) family.</text>
</comment>
<evidence type="ECO:0000256" key="1">
    <source>
        <dbReference type="ARBA" id="ARBA00009477"/>
    </source>
</evidence>
<dbReference type="GO" id="GO:1990281">
    <property type="term" value="C:efflux pump complex"/>
    <property type="evidence" value="ECO:0007669"/>
    <property type="project" value="TreeGrafter"/>
</dbReference>
<evidence type="ECO:0000313" key="6">
    <source>
        <dbReference type="Proteomes" id="UP000625804"/>
    </source>
</evidence>
<evidence type="ECO:0000259" key="4">
    <source>
        <dbReference type="Pfam" id="PF25973"/>
    </source>
</evidence>
<dbReference type="Gene3D" id="1.10.287.470">
    <property type="entry name" value="Helix hairpin bin"/>
    <property type="match status" value="1"/>
</dbReference>
<dbReference type="PANTHER" id="PTHR30469">
    <property type="entry name" value="MULTIDRUG RESISTANCE PROTEIN MDTA"/>
    <property type="match status" value="1"/>
</dbReference>
<dbReference type="InterPro" id="IPR058792">
    <property type="entry name" value="Beta-barrel_RND_2"/>
</dbReference>
<gene>
    <name evidence="5" type="ORF">HR057_13985</name>
</gene>
<dbReference type="NCBIfam" id="TIGR01730">
    <property type="entry name" value="RND_mfp"/>
    <property type="match status" value="1"/>
</dbReference>
<keyword evidence="6" id="KW-1185">Reference proteome</keyword>
<protein>
    <submittedName>
        <fullName evidence="5">Efflux RND transporter periplasmic adaptor subunit</fullName>
    </submittedName>
</protein>
<reference evidence="5" key="1">
    <citation type="submission" date="2020-06" db="EMBL/GenBank/DDBJ databases">
        <title>A novel thermopfilic bacterium from Erzurum, Turkey.</title>
        <authorList>
            <person name="Adiguzel A."/>
            <person name="Ay H."/>
            <person name="Baltaci M.O."/>
        </authorList>
    </citation>
    <scope>NUCLEOTIDE SEQUENCE</scope>
    <source>
        <strain evidence="5">P2</strain>
    </source>
</reference>
<sequence>MKKNLFIGIGLVVFIAVVFMVIQNQTKSMDVIGYKIEDTTYKEMISSIGSVEYDKMVEIKAEVSGTIKDIYGEVGTKVKTGDLLAKIDDRMARIELEELETNSNVAKARYEDYKKSYSQNEQAIHDQRVLQENEIATLELERSQLHTKIQETKTLVEAGALPPKDLTNLNEQLAALEIKIQSAYDRLESLRSPVNADQELKASIEAADAKVNKQKMLLDKYTVKAPMDGVVIERLVELGTFVQAGEAIMKIASDNHKYAVVDIDEKYLNFVVVGKEAQITTEAYPDDVVKGTVVFISPEVDKDSGTVRVKVKINEKTDLFLQNMSVKVEFVGQVYEQAIVIPGEYLINDETPAVYIKDENGKVVKQKIVVANKNSKNIMVLKGLSAGMVILHPEKLEEGMEVNVTLSEESEKGL</sequence>
<dbReference type="Pfam" id="PF25954">
    <property type="entry name" value="Beta-barrel_RND_2"/>
    <property type="match status" value="1"/>
</dbReference>
<organism evidence="5 6">
    <name type="scientific">Calidifontibacillus erzurumensis</name>
    <dbReference type="NCBI Taxonomy" id="2741433"/>
    <lineage>
        <taxon>Bacteria</taxon>
        <taxon>Bacillati</taxon>
        <taxon>Bacillota</taxon>
        <taxon>Bacilli</taxon>
        <taxon>Bacillales</taxon>
        <taxon>Bacillaceae</taxon>
        <taxon>Calidifontibacillus/Schinkia group</taxon>
        <taxon>Calidifontibacillus</taxon>
    </lineage>
</organism>